<name>K0R9U2_THAOC</name>
<proteinExistence type="predicted"/>
<evidence type="ECO:0000313" key="3">
    <source>
        <dbReference type="Proteomes" id="UP000266841"/>
    </source>
</evidence>
<evidence type="ECO:0000256" key="1">
    <source>
        <dbReference type="SAM" id="MobiDB-lite"/>
    </source>
</evidence>
<protein>
    <submittedName>
        <fullName evidence="2">Uncharacterized protein</fullName>
    </submittedName>
</protein>
<feature type="compositionally biased region" description="Polar residues" evidence="1">
    <location>
        <begin position="1"/>
        <end position="24"/>
    </location>
</feature>
<keyword evidence="3" id="KW-1185">Reference proteome</keyword>
<accession>K0R9U2</accession>
<feature type="region of interest" description="Disordered" evidence="1">
    <location>
        <begin position="1"/>
        <end position="39"/>
    </location>
</feature>
<comment type="caution">
    <text evidence="2">The sequence shown here is derived from an EMBL/GenBank/DDBJ whole genome shotgun (WGS) entry which is preliminary data.</text>
</comment>
<reference evidence="2 3" key="1">
    <citation type="journal article" date="2012" name="Genome Biol.">
        <title>Genome and low-iron response of an oceanic diatom adapted to chronic iron limitation.</title>
        <authorList>
            <person name="Lommer M."/>
            <person name="Specht M."/>
            <person name="Roy A.S."/>
            <person name="Kraemer L."/>
            <person name="Andreson R."/>
            <person name="Gutowska M.A."/>
            <person name="Wolf J."/>
            <person name="Bergner S.V."/>
            <person name="Schilhabel M.B."/>
            <person name="Klostermeier U.C."/>
            <person name="Beiko R.G."/>
            <person name="Rosenstiel P."/>
            <person name="Hippler M."/>
            <person name="Laroche J."/>
        </authorList>
    </citation>
    <scope>NUCLEOTIDE SEQUENCE [LARGE SCALE GENOMIC DNA]</scope>
    <source>
        <strain evidence="2 3">CCMP1005</strain>
    </source>
</reference>
<evidence type="ECO:0000313" key="2">
    <source>
        <dbReference type="EMBL" id="EJK50388.1"/>
    </source>
</evidence>
<dbReference type="EMBL" id="AGNL01043849">
    <property type="protein sequence ID" value="EJK50388.1"/>
    <property type="molecule type" value="Genomic_DNA"/>
</dbReference>
<organism evidence="2 3">
    <name type="scientific">Thalassiosira oceanica</name>
    <name type="common">Marine diatom</name>
    <dbReference type="NCBI Taxonomy" id="159749"/>
    <lineage>
        <taxon>Eukaryota</taxon>
        <taxon>Sar</taxon>
        <taxon>Stramenopiles</taxon>
        <taxon>Ochrophyta</taxon>
        <taxon>Bacillariophyta</taxon>
        <taxon>Coscinodiscophyceae</taxon>
        <taxon>Thalassiosirophycidae</taxon>
        <taxon>Thalassiosirales</taxon>
        <taxon>Thalassiosiraceae</taxon>
        <taxon>Thalassiosira</taxon>
    </lineage>
</organism>
<dbReference type="AlphaFoldDB" id="K0R9U2"/>
<dbReference type="Proteomes" id="UP000266841">
    <property type="component" value="Unassembled WGS sequence"/>
</dbReference>
<gene>
    <name evidence="2" type="ORF">THAOC_30651</name>
</gene>
<feature type="non-terminal residue" evidence="2">
    <location>
        <position position="187"/>
    </location>
</feature>
<sequence>MKNKSNASADDGRFTSNTCTSANEFLQGRRNTPPHKRQEEVVIRQRRGLGGQMEAFPAVPQAQAPSERGVHNGSLYTQAPPASPVAVLLCMYDSYPLAALLPLAQPPKNRATIAIAALMSLSAYYPRGTIIATMTVSVAEPGDDAAESETSSQAAGVARGASRALVAKGVKGSAAGRLPMPAAKVAS</sequence>